<evidence type="ECO:0000313" key="2">
    <source>
        <dbReference type="Proteomes" id="UP000887013"/>
    </source>
</evidence>
<keyword evidence="2" id="KW-1185">Reference proteome</keyword>
<evidence type="ECO:0000313" key="1">
    <source>
        <dbReference type="EMBL" id="GFU02042.1"/>
    </source>
</evidence>
<organism evidence="1 2">
    <name type="scientific">Nephila pilipes</name>
    <name type="common">Giant wood spider</name>
    <name type="synonym">Nephila maculata</name>
    <dbReference type="NCBI Taxonomy" id="299642"/>
    <lineage>
        <taxon>Eukaryota</taxon>
        <taxon>Metazoa</taxon>
        <taxon>Ecdysozoa</taxon>
        <taxon>Arthropoda</taxon>
        <taxon>Chelicerata</taxon>
        <taxon>Arachnida</taxon>
        <taxon>Araneae</taxon>
        <taxon>Araneomorphae</taxon>
        <taxon>Entelegynae</taxon>
        <taxon>Araneoidea</taxon>
        <taxon>Nephilidae</taxon>
        <taxon>Nephila</taxon>
    </lineage>
</organism>
<comment type="caution">
    <text evidence="1">The sequence shown here is derived from an EMBL/GenBank/DDBJ whole genome shotgun (WGS) entry which is preliminary data.</text>
</comment>
<dbReference type="AlphaFoldDB" id="A0A8X6Q6L5"/>
<protein>
    <submittedName>
        <fullName evidence="1">Uncharacterized protein</fullName>
    </submittedName>
</protein>
<reference evidence="1" key="1">
    <citation type="submission" date="2020-08" db="EMBL/GenBank/DDBJ databases">
        <title>Multicomponent nature underlies the extraordinary mechanical properties of spider dragline silk.</title>
        <authorList>
            <person name="Kono N."/>
            <person name="Nakamura H."/>
            <person name="Mori M."/>
            <person name="Yoshida Y."/>
            <person name="Ohtoshi R."/>
            <person name="Malay A.D."/>
            <person name="Moran D.A.P."/>
            <person name="Tomita M."/>
            <person name="Numata K."/>
            <person name="Arakawa K."/>
        </authorList>
    </citation>
    <scope>NUCLEOTIDE SEQUENCE</scope>
</reference>
<gene>
    <name evidence="1" type="ORF">NPIL_683791</name>
</gene>
<dbReference type="Proteomes" id="UP000887013">
    <property type="component" value="Unassembled WGS sequence"/>
</dbReference>
<proteinExistence type="predicted"/>
<sequence>MCRFHLGYFIERKLCLKKKGKGRNYLSLKEKKNVNTARGICFSKTGDTSGGQMFNNFQPVHVKIPYVHSGGTAKRLMQVSQHLRTRPTWKAIPTQQI</sequence>
<accession>A0A8X6Q6L5</accession>
<dbReference type="EMBL" id="BMAW01027414">
    <property type="protein sequence ID" value="GFU02042.1"/>
    <property type="molecule type" value="Genomic_DNA"/>
</dbReference>
<name>A0A8X6Q6L5_NEPPI</name>